<evidence type="ECO:0000256" key="1">
    <source>
        <dbReference type="ARBA" id="ARBA00008005"/>
    </source>
</evidence>
<dbReference type="EMBL" id="CP108140">
    <property type="protein sequence ID" value="WTP91432.1"/>
    <property type="molecule type" value="Genomic_DNA"/>
</dbReference>
<dbReference type="InterPro" id="IPR020287">
    <property type="entry name" value="Tail_sheath_C"/>
</dbReference>
<dbReference type="InterPro" id="IPR052042">
    <property type="entry name" value="Tail_sheath_structural"/>
</dbReference>
<evidence type="ECO:0000313" key="5">
    <source>
        <dbReference type="EMBL" id="WTP91432.1"/>
    </source>
</evidence>
<reference evidence="5" key="1">
    <citation type="submission" date="2022-10" db="EMBL/GenBank/DDBJ databases">
        <title>The complete genomes of actinobacterial strains from the NBC collection.</title>
        <authorList>
            <person name="Joergensen T.S."/>
            <person name="Alvarez Arevalo M."/>
            <person name="Sterndorff E.B."/>
            <person name="Faurdal D."/>
            <person name="Vuksanovic O."/>
            <person name="Mourched A.-S."/>
            <person name="Charusanti P."/>
            <person name="Shaw S."/>
            <person name="Blin K."/>
            <person name="Weber T."/>
        </authorList>
    </citation>
    <scope>NUCLEOTIDE SEQUENCE</scope>
    <source>
        <strain evidence="5">NBC 00180</strain>
    </source>
</reference>
<gene>
    <name evidence="5" type="ORF">OG477_41840</name>
</gene>
<proteinExistence type="inferred from homology"/>
<feature type="domain" description="Tail sheath protein subtilisin-like" evidence="3">
    <location>
        <begin position="255"/>
        <end position="400"/>
    </location>
</feature>
<protein>
    <submittedName>
        <fullName evidence="5">Phage tail sheath subtilisin-like domain-containing protein</fullName>
    </submittedName>
</protein>
<dbReference type="PANTHER" id="PTHR35861:SF1">
    <property type="entry name" value="PHAGE TAIL SHEATH PROTEIN"/>
    <property type="match status" value="1"/>
</dbReference>
<dbReference type="Pfam" id="PF04984">
    <property type="entry name" value="Phage_sheath_1"/>
    <property type="match status" value="1"/>
</dbReference>
<dbReference type="InterPro" id="IPR035089">
    <property type="entry name" value="Phage_sheath_subtilisin"/>
</dbReference>
<feature type="domain" description="Tail sheath protein C-terminal" evidence="4">
    <location>
        <begin position="402"/>
        <end position="507"/>
    </location>
</feature>
<comment type="similarity">
    <text evidence="1">Belongs to the myoviridae tail sheath protein family.</text>
</comment>
<dbReference type="Gene3D" id="3.40.50.11780">
    <property type="match status" value="2"/>
</dbReference>
<name>A0AAU1IAY9_9ACTN</name>
<evidence type="ECO:0000259" key="3">
    <source>
        <dbReference type="Pfam" id="PF04984"/>
    </source>
</evidence>
<feature type="region of interest" description="Disordered" evidence="2">
    <location>
        <begin position="89"/>
        <end position="109"/>
    </location>
</feature>
<dbReference type="Pfam" id="PF17482">
    <property type="entry name" value="Phage_sheath_1C"/>
    <property type="match status" value="1"/>
</dbReference>
<accession>A0AAU1IAY9</accession>
<organism evidence="5">
    <name type="scientific">Streptomyces sp. NBC_00180</name>
    <dbReference type="NCBI Taxonomy" id="2903632"/>
    <lineage>
        <taxon>Bacteria</taxon>
        <taxon>Bacillati</taxon>
        <taxon>Actinomycetota</taxon>
        <taxon>Actinomycetes</taxon>
        <taxon>Kitasatosporales</taxon>
        <taxon>Streptomycetaceae</taxon>
        <taxon>Streptomyces</taxon>
    </lineage>
</organism>
<evidence type="ECO:0000256" key="2">
    <source>
        <dbReference type="SAM" id="MobiDB-lite"/>
    </source>
</evidence>
<dbReference type="AlphaFoldDB" id="A0AAU1IAY9"/>
<evidence type="ECO:0000259" key="4">
    <source>
        <dbReference type="Pfam" id="PF17482"/>
    </source>
</evidence>
<feature type="region of interest" description="Disordered" evidence="2">
    <location>
        <begin position="202"/>
        <end position="223"/>
    </location>
</feature>
<dbReference type="PANTHER" id="PTHR35861">
    <property type="match status" value="1"/>
</dbReference>
<sequence length="517" mass="56047">MPSYLSPGVYMEEVSSGSKPIEGVGTAVCAFVGFAQKGPYNEPTLVTNWTQFTQAFGDFTEGAYLAHAVYGYFLNGGGTAYVVRIGGGQEQEPETASPAQAELTAGSGDSARPALVVRVKESDAEAAPSLSVVVTEPSEPAEGTFKLVIKQDGKEKETFDNVTVKKGPRNVVHAVRQRSRLIVIEEAKGAAQLVPNHGEVDLPAPAAPDSESAPERVSASDYVGDSGDRTGFAGLEAIDEVTMLSVPDLMSAYRDGLIDLEGVKAVQLGMIAHCELMADRMAILDPPPQMNAQQIKTWRSETAGYDSKYATLYWPWVKVMDPAAGKAVHIPPSGHLAGVWARNDATRGVHKAPANEVVRGAISLELNITRGEHDQLNPIGVNCIRAFPGQGIRVWGARTLASDAEWRYINVRRLFNFVEESILQGTNWVVFEPNDQKLWDSVKRTVTMFLRGVWRDGALFGRIPDQAFFVKCDEENNPPSSRDQGILNVEIGIAPVKPAEFVVFRISQYADGAGLEE</sequence>